<name>A0A5B0RXU7_PUCGR</name>
<dbReference type="PANTHER" id="PTHR33246:SF51">
    <property type="entry name" value="MYB_SANT-LIKE DOMAIN-CONTAINING PROTEIN"/>
    <property type="match status" value="1"/>
</dbReference>
<reference evidence="2 3" key="1">
    <citation type="submission" date="2019-05" db="EMBL/GenBank/DDBJ databases">
        <title>Emergence of the Ug99 lineage of the wheat stem rust pathogen through somatic hybridization.</title>
        <authorList>
            <person name="Li F."/>
            <person name="Upadhyaya N.M."/>
            <person name="Sperschneider J."/>
            <person name="Matny O."/>
            <person name="Nguyen-Phuc H."/>
            <person name="Mago R."/>
            <person name="Raley C."/>
            <person name="Miller M.E."/>
            <person name="Silverstein K.A.T."/>
            <person name="Henningsen E."/>
            <person name="Hirsch C.D."/>
            <person name="Visser B."/>
            <person name="Pretorius Z.A."/>
            <person name="Steffenson B.J."/>
            <person name="Schwessinger B."/>
            <person name="Dodds P.N."/>
            <person name="Figueroa M."/>
        </authorList>
    </citation>
    <scope>NUCLEOTIDE SEQUENCE [LARGE SCALE GENOMIC DNA]</scope>
    <source>
        <strain evidence="2 3">Ug99</strain>
    </source>
</reference>
<organism evidence="2 3">
    <name type="scientific">Puccinia graminis f. sp. tritici</name>
    <dbReference type="NCBI Taxonomy" id="56615"/>
    <lineage>
        <taxon>Eukaryota</taxon>
        <taxon>Fungi</taxon>
        <taxon>Dikarya</taxon>
        <taxon>Basidiomycota</taxon>
        <taxon>Pucciniomycotina</taxon>
        <taxon>Pucciniomycetes</taxon>
        <taxon>Pucciniales</taxon>
        <taxon>Pucciniaceae</taxon>
        <taxon>Puccinia</taxon>
    </lineage>
</organism>
<feature type="region of interest" description="Disordered" evidence="1">
    <location>
        <begin position="562"/>
        <end position="581"/>
    </location>
</feature>
<protein>
    <submittedName>
        <fullName evidence="2">Uncharacterized protein</fullName>
    </submittedName>
</protein>
<evidence type="ECO:0000313" key="2">
    <source>
        <dbReference type="EMBL" id="KAA1130447.1"/>
    </source>
</evidence>
<feature type="region of interest" description="Disordered" evidence="1">
    <location>
        <begin position="473"/>
        <end position="549"/>
    </location>
</feature>
<feature type="compositionally biased region" description="Basic and acidic residues" evidence="1">
    <location>
        <begin position="46"/>
        <end position="60"/>
    </location>
</feature>
<feature type="compositionally biased region" description="Polar residues" evidence="1">
    <location>
        <begin position="479"/>
        <end position="494"/>
    </location>
</feature>
<evidence type="ECO:0000256" key="1">
    <source>
        <dbReference type="SAM" id="MobiDB-lite"/>
    </source>
</evidence>
<feature type="compositionally biased region" description="Low complexity" evidence="1">
    <location>
        <begin position="517"/>
        <end position="531"/>
    </location>
</feature>
<sequence length="581" mass="64552">MSLPYSTPDLEDGFAPSTPFRNQIFDRPSGSSSAFNWNPDTTLPPPKDKGKGKASEMRDTTEEDSDAGDPTPQAHNLPPLSGYGLHNTQNTAETVYNQKQQQQPANQEQEDQQPIPQVAPKIIKEPGLFYDGKNFGKFLMRFERATRAFNASDYDKALQIGRFMKTEDLKNQLEAMNGFEKCEWRKLQKEMVETWGELDNTILYTCNDLVKVAKEFGVNGGIKDHREFKSYLGKFTTILKYLVTNKQIHQKSDAAILFLSAFSRESQSNIKRTLISYDLLPKGPDGSNLPPLWEDLVEASRLEVRIVEPGYFNISGFGEANQLLQNKLNAQKGNSQQRDQMIAEAPTGQAMDKQVEDMAREIASLKSQLKSIIPASYNQAGSNEKSKFSRGNARPSTPLYETQSCYYCKKEGHGTYRWQELLKDEEQGLVRRNGKDWYLPNGQHIPWNPTRPIRTVVATASADPQMQEAARKLAESLKSGETQAPTTMKSSAQTIDWDPPQEVWLQNPSIPNGGNLSQSALGPSSSSSVSSTQLPDPAQSALGPSSSSSEIQLIQLWDPAHSALKSSSSSSSSSGIQLIQL</sequence>
<proteinExistence type="predicted"/>
<dbReference type="EMBL" id="VDEP01000109">
    <property type="protein sequence ID" value="KAA1130447.1"/>
    <property type="molecule type" value="Genomic_DNA"/>
</dbReference>
<feature type="compositionally biased region" description="Polar residues" evidence="1">
    <location>
        <begin position="29"/>
        <end position="41"/>
    </location>
</feature>
<evidence type="ECO:0000313" key="3">
    <source>
        <dbReference type="Proteomes" id="UP000325313"/>
    </source>
</evidence>
<accession>A0A5B0RXU7</accession>
<gene>
    <name evidence="2" type="ORF">PGTUg99_019706</name>
</gene>
<dbReference type="Proteomes" id="UP000325313">
    <property type="component" value="Unassembled WGS sequence"/>
</dbReference>
<comment type="caution">
    <text evidence="2">The sequence shown here is derived from an EMBL/GenBank/DDBJ whole genome shotgun (WGS) entry which is preliminary data.</text>
</comment>
<feature type="compositionally biased region" description="Polar residues" evidence="1">
    <location>
        <begin position="504"/>
        <end position="516"/>
    </location>
</feature>
<feature type="region of interest" description="Disordered" evidence="1">
    <location>
        <begin position="1"/>
        <end position="87"/>
    </location>
</feature>
<dbReference type="AlphaFoldDB" id="A0A5B0RXU7"/>
<dbReference type="PANTHER" id="PTHR33246">
    <property type="entry name" value="CCHC-TYPE DOMAIN-CONTAINING PROTEIN"/>
    <property type="match status" value="1"/>
</dbReference>